<evidence type="ECO:0000313" key="2">
    <source>
        <dbReference type="Proteomes" id="UP001165960"/>
    </source>
</evidence>
<comment type="caution">
    <text evidence="1">The sequence shown here is derived from an EMBL/GenBank/DDBJ whole genome shotgun (WGS) entry which is preliminary data.</text>
</comment>
<reference evidence="1" key="1">
    <citation type="submission" date="2022-04" db="EMBL/GenBank/DDBJ databases">
        <title>Genome of the entomopathogenic fungus Entomophthora muscae.</title>
        <authorList>
            <person name="Elya C."/>
            <person name="Lovett B.R."/>
            <person name="Lee E."/>
            <person name="Macias A.M."/>
            <person name="Hajek A.E."/>
            <person name="De Bivort B.L."/>
            <person name="Kasson M.T."/>
            <person name="De Fine Licht H.H."/>
            <person name="Stajich J.E."/>
        </authorList>
    </citation>
    <scope>NUCLEOTIDE SEQUENCE</scope>
    <source>
        <strain evidence="1">Berkeley</strain>
    </source>
</reference>
<protein>
    <submittedName>
        <fullName evidence="1">Uncharacterized protein</fullName>
    </submittedName>
</protein>
<sequence length="967" mass="109013">MGDEIGGSKESPELHGLPAKAKDSHEETSRDEPPLKESGEESQALDSGVSNSRAESETDFKDSLAETQDTFSITSASPELNPIDGLDEEFTRLYESTSASELASATVAAMIDEMDDDEDLVEQPEDFPNASATEKQTVSKEVLSPRLVGTHPLSREITSPSHQHKKVVPIPMIKISSEPRNNVSVRKPPSRQPRPEVAPLKANSRHEDEKEPSPSTPGFMTKNLGAHDWTTTQIQTDFTTGHFRDNHGRFLLLRGANVAACSKLPNESLEEDANYPNPGFYDHRKVDFVGRPFPLEEAAEHFRRLRLWGLSVLRFLIPWEALEHEGPGVYDHRYIEYLRQLFEMAHDFGMKVVIDPHQDVWSRFSGGSGAPGWTFDVAGMDLTQLDETGAAHIQGMPLVHPSHSPLWSTNYTKLATATMFTIFFGGNTFAPGRSYDGIPVQEFLQKHYCDCYRHLASQLKGLAAVLGFGTMNEPHAGYIGLQRLDRFDVSRELHLGLMPSPLQSMALGDGIMQRVPYYNKSWPWPFRSAGTYDVNKNGARAWLSFTNCIWREQGVWDIHSTTGAPVALKPDYFSKSLEGRRIDFGKDYYLPFIKRFTTAIREANPELTVFFAPIPNCPPPKLQPNELGSFAYAPNWYDMRANYTKSFDGRVTYDVISLRRGSRNLFAHTYFGTGGARRCYAKQVKTILDWGKEALGTPPSWIGEIGIPFDINNRVAFESRDYALHELFMDAVLNAVDENFASCAVWNYNPLNSHEGGDHWNEEDFSFYSKDHVITPDRTKEVDNPLHQGGRCLGAIARPYAAKVAGQPLHTSFDLATMEFHLEFASAPPPPATGKVSSDDIRMWRQTEIYLPSFHYKRQKLLVDLSDGAWRYVPELQTLYYWFGDDRKVEPVAPITDYEDDGMESSDEDFDSSQLRASSGSNTRADFEVRQLQDGDEPEYDPSLIPPNGMVHKIRIMVQDHLPEQEW</sequence>
<gene>
    <name evidence="1" type="ORF">DSO57_1035181</name>
</gene>
<accession>A0ACC2RQJ6</accession>
<organism evidence="1 2">
    <name type="scientific">Entomophthora muscae</name>
    <dbReference type="NCBI Taxonomy" id="34485"/>
    <lineage>
        <taxon>Eukaryota</taxon>
        <taxon>Fungi</taxon>
        <taxon>Fungi incertae sedis</taxon>
        <taxon>Zoopagomycota</taxon>
        <taxon>Entomophthoromycotina</taxon>
        <taxon>Entomophthoromycetes</taxon>
        <taxon>Entomophthorales</taxon>
        <taxon>Entomophthoraceae</taxon>
        <taxon>Entomophthora</taxon>
    </lineage>
</organism>
<dbReference type="EMBL" id="QTSX02006695">
    <property type="protein sequence ID" value="KAJ9052340.1"/>
    <property type="molecule type" value="Genomic_DNA"/>
</dbReference>
<dbReference type="Proteomes" id="UP001165960">
    <property type="component" value="Unassembled WGS sequence"/>
</dbReference>
<keyword evidence="2" id="KW-1185">Reference proteome</keyword>
<proteinExistence type="predicted"/>
<evidence type="ECO:0000313" key="1">
    <source>
        <dbReference type="EMBL" id="KAJ9052340.1"/>
    </source>
</evidence>
<name>A0ACC2RQJ6_9FUNG</name>